<organism evidence="1 2">
    <name type="scientific">Lipingzhangella halophila</name>
    <dbReference type="NCBI Taxonomy" id="1783352"/>
    <lineage>
        <taxon>Bacteria</taxon>
        <taxon>Bacillati</taxon>
        <taxon>Actinomycetota</taxon>
        <taxon>Actinomycetes</taxon>
        <taxon>Streptosporangiales</taxon>
        <taxon>Nocardiopsidaceae</taxon>
        <taxon>Lipingzhangella</taxon>
    </lineage>
</organism>
<dbReference type="AlphaFoldDB" id="A0A7W7REN2"/>
<evidence type="ECO:0000313" key="1">
    <source>
        <dbReference type="EMBL" id="MBB4930041.1"/>
    </source>
</evidence>
<dbReference type="EMBL" id="JACHJT010000001">
    <property type="protein sequence ID" value="MBB4930041.1"/>
    <property type="molecule type" value="Genomic_DNA"/>
</dbReference>
<name>A0A7W7REN2_9ACTN</name>
<evidence type="ECO:0000313" key="2">
    <source>
        <dbReference type="Proteomes" id="UP000523007"/>
    </source>
</evidence>
<evidence type="ECO:0008006" key="3">
    <source>
        <dbReference type="Google" id="ProtNLM"/>
    </source>
</evidence>
<keyword evidence="2" id="KW-1185">Reference proteome</keyword>
<protein>
    <recommendedName>
        <fullName evidence="3">Cytotoxic translational repressor of toxin-antitoxin stability system</fullName>
    </recommendedName>
</protein>
<comment type="caution">
    <text evidence="1">The sequence shown here is derived from an EMBL/GenBank/DDBJ whole genome shotgun (WGS) entry which is preliminary data.</text>
</comment>
<dbReference type="Proteomes" id="UP000523007">
    <property type="component" value="Unassembled WGS sequence"/>
</dbReference>
<gene>
    <name evidence="1" type="ORF">F4561_000861</name>
</gene>
<proteinExistence type="predicted"/>
<dbReference type="RefSeq" id="WP_184574963.1">
    <property type="nucleotide sequence ID" value="NZ_JACHJT010000001.1"/>
</dbReference>
<reference evidence="1 2" key="1">
    <citation type="submission" date="2020-08" db="EMBL/GenBank/DDBJ databases">
        <title>Sequencing the genomes of 1000 actinobacteria strains.</title>
        <authorList>
            <person name="Klenk H.-P."/>
        </authorList>
    </citation>
    <scope>NUCLEOTIDE SEQUENCE [LARGE SCALE GENOMIC DNA]</scope>
    <source>
        <strain evidence="1 2">DSM 102030</strain>
    </source>
</reference>
<sequence>MKFTSLKVFDRELRQLPKEHQRLFLAAVHKDFLPAIAAGAFSGTPPWPTRLRIHKLGGHEVYSLTWSFASPDGRATFHIQKDEAGDPLLVWRRIGDHSIYKDP</sequence>
<accession>A0A7W7REN2</accession>